<evidence type="ECO:0000313" key="1">
    <source>
        <dbReference type="EMBL" id="KAH3769818.1"/>
    </source>
</evidence>
<accession>A0A9D4IF90</accession>
<dbReference type="AlphaFoldDB" id="A0A9D4IF90"/>
<gene>
    <name evidence="1" type="ORF">DPMN_171095</name>
</gene>
<sequence length="53" mass="5952">MGLNPKGLNNRGGWGINWLASRLGTIKLMCTRGVRPSKDLQVTFLRSLKKCQH</sequence>
<name>A0A9D4IF90_DREPO</name>
<proteinExistence type="predicted"/>
<comment type="caution">
    <text evidence="1">The sequence shown here is derived from an EMBL/GenBank/DDBJ whole genome shotgun (WGS) entry which is preliminary data.</text>
</comment>
<keyword evidence="2" id="KW-1185">Reference proteome</keyword>
<organism evidence="1 2">
    <name type="scientific">Dreissena polymorpha</name>
    <name type="common">Zebra mussel</name>
    <name type="synonym">Mytilus polymorpha</name>
    <dbReference type="NCBI Taxonomy" id="45954"/>
    <lineage>
        <taxon>Eukaryota</taxon>
        <taxon>Metazoa</taxon>
        <taxon>Spiralia</taxon>
        <taxon>Lophotrochozoa</taxon>
        <taxon>Mollusca</taxon>
        <taxon>Bivalvia</taxon>
        <taxon>Autobranchia</taxon>
        <taxon>Heteroconchia</taxon>
        <taxon>Euheterodonta</taxon>
        <taxon>Imparidentia</taxon>
        <taxon>Neoheterodontei</taxon>
        <taxon>Myida</taxon>
        <taxon>Dreissenoidea</taxon>
        <taxon>Dreissenidae</taxon>
        <taxon>Dreissena</taxon>
    </lineage>
</organism>
<reference evidence="1" key="1">
    <citation type="journal article" date="2019" name="bioRxiv">
        <title>The Genome of the Zebra Mussel, Dreissena polymorpha: A Resource for Invasive Species Research.</title>
        <authorList>
            <person name="McCartney M.A."/>
            <person name="Auch B."/>
            <person name="Kono T."/>
            <person name="Mallez S."/>
            <person name="Zhang Y."/>
            <person name="Obille A."/>
            <person name="Becker A."/>
            <person name="Abrahante J.E."/>
            <person name="Garbe J."/>
            <person name="Badalamenti J.P."/>
            <person name="Herman A."/>
            <person name="Mangelson H."/>
            <person name="Liachko I."/>
            <person name="Sullivan S."/>
            <person name="Sone E.D."/>
            <person name="Koren S."/>
            <person name="Silverstein K.A.T."/>
            <person name="Beckman K.B."/>
            <person name="Gohl D.M."/>
        </authorList>
    </citation>
    <scope>NUCLEOTIDE SEQUENCE</scope>
    <source>
        <strain evidence="1">Duluth1</strain>
        <tissue evidence="1">Whole animal</tissue>
    </source>
</reference>
<reference evidence="1" key="2">
    <citation type="submission" date="2020-11" db="EMBL/GenBank/DDBJ databases">
        <authorList>
            <person name="McCartney M.A."/>
            <person name="Auch B."/>
            <person name="Kono T."/>
            <person name="Mallez S."/>
            <person name="Becker A."/>
            <person name="Gohl D.M."/>
            <person name="Silverstein K.A.T."/>
            <person name="Koren S."/>
            <person name="Bechman K.B."/>
            <person name="Herman A."/>
            <person name="Abrahante J.E."/>
            <person name="Garbe J."/>
        </authorList>
    </citation>
    <scope>NUCLEOTIDE SEQUENCE</scope>
    <source>
        <strain evidence="1">Duluth1</strain>
        <tissue evidence="1">Whole animal</tissue>
    </source>
</reference>
<dbReference type="EMBL" id="JAIWYP010000009">
    <property type="protein sequence ID" value="KAH3769818.1"/>
    <property type="molecule type" value="Genomic_DNA"/>
</dbReference>
<evidence type="ECO:0000313" key="2">
    <source>
        <dbReference type="Proteomes" id="UP000828390"/>
    </source>
</evidence>
<protein>
    <submittedName>
        <fullName evidence="1">Uncharacterized protein</fullName>
    </submittedName>
</protein>
<dbReference type="Proteomes" id="UP000828390">
    <property type="component" value="Unassembled WGS sequence"/>
</dbReference>